<dbReference type="InterPro" id="IPR029269">
    <property type="entry name" value="Zf-tcix"/>
</dbReference>
<organism evidence="2">
    <name type="scientific">Ixodes ricinus</name>
    <name type="common">Common tick</name>
    <name type="synonym">Acarus ricinus</name>
    <dbReference type="NCBI Taxonomy" id="34613"/>
    <lineage>
        <taxon>Eukaryota</taxon>
        <taxon>Metazoa</taxon>
        <taxon>Ecdysozoa</taxon>
        <taxon>Arthropoda</taxon>
        <taxon>Chelicerata</taxon>
        <taxon>Arachnida</taxon>
        <taxon>Acari</taxon>
        <taxon>Parasitiformes</taxon>
        <taxon>Ixodida</taxon>
        <taxon>Ixodoidea</taxon>
        <taxon>Ixodidae</taxon>
        <taxon>Ixodinae</taxon>
        <taxon>Ixodes</taxon>
    </lineage>
</organism>
<evidence type="ECO:0000313" key="2">
    <source>
        <dbReference type="EMBL" id="JAP75582.1"/>
    </source>
</evidence>
<dbReference type="AlphaFoldDB" id="A0A131YAS0"/>
<reference evidence="2" key="1">
    <citation type="submission" date="2016-02" db="EMBL/GenBank/DDBJ databases">
        <title>RNAseq analyses of the midgut from blood- or serum-fed Ixodes ricinus ticks.</title>
        <authorList>
            <person name="Perner J."/>
            <person name="Provaznik J."/>
            <person name="Schrenkova J."/>
            <person name="Urbanova V."/>
            <person name="Ribeiro J.M."/>
            <person name="Kopacek P."/>
        </authorList>
    </citation>
    <scope>NUCLEOTIDE SEQUENCE</scope>
    <source>
        <tissue evidence="2">Gut</tissue>
    </source>
</reference>
<dbReference type="EMBL" id="GEGO01002760">
    <property type="protein sequence ID" value="JAR92644.1"/>
    <property type="molecule type" value="Transcribed_RNA"/>
</dbReference>
<name>A0A131YAS0_IXORI</name>
<dbReference type="PANTHER" id="PTHR13518:SF1">
    <property type="entry name" value="C2ORF42 HOMOLOG"/>
    <property type="match status" value="1"/>
</dbReference>
<dbReference type="InterPro" id="IPR026049">
    <property type="entry name" value="C2orf42"/>
</dbReference>
<evidence type="ECO:0000259" key="1">
    <source>
        <dbReference type="Pfam" id="PF14952"/>
    </source>
</evidence>
<dbReference type="EMBL" id="GEFM01000214">
    <property type="protein sequence ID" value="JAP75582.1"/>
    <property type="molecule type" value="mRNA"/>
</dbReference>
<feature type="domain" description="Putative treble-clef zinc-finger" evidence="1">
    <location>
        <begin position="10"/>
        <end position="48"/>
    </location>
</feature>
<reference evidence="3" key="2">
    <citation type="journal article" date="2018" name="PLoS Negl. Trop. Dis.">
        <title>Sialome diversity of ticks revealed by RNAseq of single tick salivary glands.</title>
        <authorList>
            <person name="Perner J."/>
            <person name="Kropackova S."/>
            <person name="Kopacek P."/>
            <person name="Ribeiro J.M."/>
        </authorList>
    </citation>
    <scope>NUCLEOTIDE SEQUENCE</scope>
    <source>
        <strain evidence="3">Siblings of single egg batch collected in Ceske Budejovice</strain>
        <tissue evidence="3">Salivary glands</tissue>
    </source>
</reference>
<evidence type="ECO:0000313" key="3">
    <source>
        <dbReference type="EMBL" id="JAR92644.1"/>
    </source>
</evidence>
<reference evidence="4" key="3">
    <citation type="submission" date="2019-12" db="EMBL/GenBank/DDBJ databases">
        <title>An insight into the sialome of adult female Ixodes ricinus ticks feeding for 6 days.</title>
        <authorList>
            <person name="Perner J."/>
            <person name="Ribeiro J.M.C."/>
        </authorList>
    </citation>
    <scope>NUCLEOTIDE SEQUENCE</scope>
    <source>
        <strain evidence="4">Semi-engorged</strain>
        <tissue evidence="4">Salivary glands</tissue>
    </source>
</reference>
<dbReference type="Pfam" id="PF14952">
    <property type="entry name" value="zf-tcix"/>
    <property type="match status" value="1"/>
</dbReference>
<dbReference type="EMBL" id="GIFC01016932">
    <property type="protein sequence ID" value="MXU99015.1"/>
    <property type="molecule type" value="Transcribed_RNA"/>
</dbReference>
<sequence>MSPRKSPFGDLGKATLRGIRKCPKCGTYNGTRGVRCKNKACDAVFRERGARKRAADAVRILAPGSQQLYSVRLLRGEARTFVQLSVDGTAHCDGCEGASGCAHVQAALRCGAQAQALPLKASVVAAQEASVRQAIWELAAAEGPPLVQRVSKSALVARFQGGFVHVLVSPRRELRCAGCFAQGPNPGCVHSYACLCALTSVDTLRAVAPKQPEPSLTFPQWLAGVTERINETMRYEGSGRPDPLVFHVPHQFFDCLQQRICGRRLPARRDGAQCSWHITSLLHVRHIFDSPDVPLEDTRAFVENRDGTYRVYQPPPSDGQRADGCPRIKPLELKTFLNSHPACPFVIEWSPDVLPRSRVGELRLKFEYGHLRNGQVELRPPLPVSPPCY</sequence>
<dbReference type="GO" id="GO:0005634">
    <property type="term" value="C:nucleus"/>
    <property type="evidence" value="ECO:0007669"/>
    <property type="project" value="TreeGrafter"/>
</dbReference>
<proteinExistence type="evidence at transcript level"/>
<accession>A0A131YAS0</accession>
<protein>
    <recommendedName>
        <fullName evidence="1">Putative treble-clef zinc-finger domain-containing protein</fullName>
    </recommendedName>
</protein>
<evidence type="ECO:0000313" key="4">
    <source>
        <dbReference type="EMBL" id="MXU99015.1"/>
    </source>
</evidence>
<dbReference type="PANTHER" id="PTHR13518">
    <property type="entry name" value="PUTATIVE TREBLE-CLEF ZINC-FINGER C2ORF42 FAMILY MEMBER"/>
    <property type="match status" value="1"/>
</dbReference>